<comment type="caution">
    <text evidence="6">The sequence shown here is derived from an EMBL/GenBank/DDBJ whole genome shotgun (WGS) entry which is preliminary data.</text>
</comment>
<evidence type="ECO:0000256" key="2">
    <source>
        <dbReference type="ARBA" id="ARBA00023015"/>
    </source>
</evidence>
<keyword evidence="1" id="KW-0678">Repressor</keyword>
<keyword evidence="2" id="KW-0805">Transcription regulation</keyword>
<dbReference type="PROSITE" id="PS00356">
    <property type="entry name" value="HTH_LACI_1"/>
    <property type="match status" value="1"/>
</dbReference>
<keyword evidence="7" id="KW-1185">Reference proteome</keyword>
<evidence type="ECO:0000259" key="5">
    <source>
        <dbReference type="PROSITE" id="PS50932"/>
    </source>
</evidence>
<dbReference type="SUPFAM" id="SSF53822">
    <property type="entry name" value="Periplasmic binding protein-like I"/>
    <property type="match status" value="1"/>
</dbReference>
<dbReference type="Gene3D" id="1.10.260.40">
    <property type="entry name" value="lambda repressor-like DNA-binding domains"/>
    <property type="match status" value="1"/>
</dbReference>
<dbReference type="RefSeq" id="WP_183804912.1">
    <property type="nucleotide sequence ID" value="NZ_JACIEE010000005.1"/>
</dbReference>
<dbReference type="PANTHER" id="PTHR30146:SF151">
    <property type="entry name" value="HTH-TYPE TRANSCRIPTIONAL REPRESSOR CYTR"/>
    <property type="match status" value="1"/>
</dbReference>
<dbReference type="InterPro" id="IPR028082">
    <property type="entry name" value="Peripla_BP_I"/>
</dbReference>
<evidence type="ECO:0000313" key="6">
    <source>
        <dbReference type="EMBL" id="MBB3977467.1"/>
    </source>
</evidence>
<keyword evidence="3" id="KW-0238">DNA-binding</keyword>
<dbReference type="SMART" id="SM00354">
    <property type="entry name" value="HTH_LACI"/>
    <property type="match status" value="1"/>
</dbReference>
<dbReference type="InterPro" id="IPR010982">
    <property type="entry name" value="Lambda_DNA-bd_dom_sf"/>
</dbReference>
<dbReference type="AlphaFoldDB" id="A0A7W6D7G7"/>
<dbReference type="GO" id="GO:0000976">
    <property type="term" value="F:transcription cis-regulatory region binding"/>
    <property type="evidence" value="ECO:0007669"/>
    <property type="project" value="TreeGrafter"/>
</dbReference>
<keyword evidence="4" id="KW-0804">Transcription</keyword>
<reference evidence="6 7" key="1">
    <citation type="submission" date="2020-08" db="EMBL/GenBank/DDBJ databases">
        <title>Genomic Encyclopedia of Type Strains, Phase IV (KMG-IV): sequencing the most valuable type-strain genomes for metagenomic binning, comparative biology and taxonomic classification.</title>
        <authorList>
            <person name="Goeker M."/>
        </authorList>
    </citation>
    <scope>NUCLEOTIDE SEQUENCE [LARGE SCALE GENOMIC DNA]</scope>
    <source>
        <strain evidence="6 7">DSM 100211</strain>
    </source>
</reference>
<evidence type="ECO:0000256" key="4">
    <source>
        <dbReference type="ARBA" id="ARBA00023163"/>
    </source>
</evidence>
<gene>
    <name evidence="6" type="ORF">GGQ64_002673</name>
</gene>
<feature type="domain" description="HTH lacI-type" evidence="5">
    <location>
        <begin position="7"/>
        <end position="61"/>
    </location>
</feature>
<dbReference type="CDD" id="cd01392">
    <property type="entry name" value="HTH_LacI"/>
    <property type="match status" value="1"/>
</dbReference>
<dbReference type="SUPFAM" id="SSF47413">
    <property type="entry name" value="lambda repressor-like DNA-binding domains"/>
    <property type="match status" value="1"/>
</dbReference>
<dbReference type="InterPro" id="IPR046335">
    <property type="entry name" value="LacI/GalR-like_sensor"/>
</dbReference>
<dbReference type="EMBL" id="JACIEE010000005">
    <property type="protein sequence ID" value="MBB3977467.1"/>
    <property type="molecule type" value="Genomic_DNA"/>
</dbReference>
<dbReference type="GO" id="GO:0003700">
    <property type="term" value="F:DNA-binding transcription factor activity"/>
    <property type="evidence" value="ECO:0007669"/>
    <property type="project" value="TreeGrafter"/>
</dbReference>
<name>A0A7W6D7G7_9HYPH</name>
<dbReference type="InterPro" id="IPR000843">
    <property type="entry name" value="HTH_LacI"/>
</dbReference>
<dbReference type="PROSITE" id="PS50932">
    <property type="entry name" value="HTH_LACI_2"/>
    <property type="match status" value="1"/>
</dbReference>
<dbReference type="Proteomes" id="UP000574761">
    <property type="component" value="Unassembled WGS sequence"/>
</dbReference>
<protein>
    <submittedName>
        <fullName evidence="6">LacI family repressor for deo operon, udp, cdd, tsx, nupC, and nupG</fullName>
    </submittedName>
</protein>
<evidence type="ECO:0000256" key="1">
    <source>
        <dbReference type="ARBA" id="ARBA00022491"/>
    </source>
</evidence>
<dbReference type="PANTHER" id="PTHR30146">
    <property type="entry name" value="LACI-RELATED TRANSCRIPTIONAL REPRESSOR"/>
    <property type="match status" value="1"/>
</dbReference>
<sequence length="339" mass="36787">MSIQTPATIEDVARLAEVSIATVSRAIHNPEKVAKSTRQRVNQAIAITGYTTNAMARSLRMGRSNMILVLAPDIGDPNFSSILIGLENEARAHGYGVLIGHTQNDPERGLEYLKFLNSNQAAGLLLFTGHAPFGHQEMTQRLPPSVAVFEPVFGSTIPYVGVDDTAGARKAAEYLLSAGHRRIAFIGDSKTRLGHLRRRRGYDLALDAARIPPEQRMVIDGEGTIESGRLAVEQLFMRDTLPTAFMCVNDATAVGVMNGLSARGYDLPKDFSVIGFDDVPQATYLNPALTTIRQPRSAIGRQAMALLLQSLSQPLAESREVLIMPDLVVRGSVTSPAKR</sequence>
<accession>A0A7W6D7G7</accession>
<dbReference type="Pfam" id="PF00356">
    <property type="entry name" value="LacI"/>
    <property type="match status" value="1"/>
</dbReference>
<proteinExistence type="predicted"/>
<dbReference type="Pfam" id="PF13377">
    <property type="entry name" value="Peripla_BP_3"/>
    <property type="match status" value="1"/>
</dbReference>
<organism evidence="6 7">
    <name type="scientific">Mycoplana azooxidifex</name>
    <dbReference type="NCBI Taxonomy" id="1636188"/>
    <lineage>
        <taxon>Bacteria</taxon>
        <taxon>Pseudomonadati</taxon>
        <taxon>Pseudomonadota</taxon>
        <taxon>Alphaproteobacteria</taxon>
        <taxon>Hyphomicrobiales</taxon>
        <taxon>Rhizobiaceae</taxon>
        <taxon>Mycoplana</taxon>
    </lineage>
</organism>
<dbReference type="Gene3D" id="3.40.50.2300">
    <property type="match status" value="2"/>
</dbReference>
<evidence type="ECO:0000313" key="7">
    <source>
        <dbReference type="Proteomes" id="UP000574761"/>
    </source>
</evidence>
<evidence type="ECO:0000256" key="3">
    <source>
        <dbReference type="ARBA" id="ARBA00023125"/>
    </source>
</evidence>